<dbReference type="InterPro" id="IPR001584">
    <property type="entry name" value="Integrase_cat-core"/>
</dbReference>
<dbReference type="InterPro" id="IPR036397">
    <property type="entry name" value="RNaseH_sf"/>
</dbReference>
<dbReference type="InterPro" id="IPR012337">
    <property type="entry name" value="RNaseH-like_sf"/>
</dbReference>
<dbReference type="Gene3D" id="3.30.420.10">
    <property type="entry name" value="Ribonuclease H-like superfamily/Ribonuclease H"/>
    <property type="match status" value="1"/>
</dbReference>
<dbReference type="PANTHER" id="PTHR42648">
    <property type="entry name" value="TRANSPOSASE, PUTATIVE-RELATED"/>
    <property type="match status" value="1"/>
</dbReference>
<dbReference type="EMBL" id="BKCJ010402138">
    <property type="protein sequence ID" value="GFA30879.1"/>
    <property type="molecule type" value="Genomic_DNA"/>
</dbReference>
<name>A0A699JEV0_TANCI</name>
<proteinExistence type="predicted"/>
<dbReference type="GO" id="GO:0003676">
    <property type="term" value="F:nucleic acid binding"/>
    <property type="evidence" value="ECO:0007669"/>
    <property type="project" value="InterPro"/>
</dbReference>
<comment type="caution">
    <text evidence="2">The sequence shown here is derived from an EMBL/GenBank/DDBJ whole genome shotgun (WGS) entry which is preliminary data.</text>
</comment>
<reference evidence="2" key="1">
    <citation type="journal article" date="2019" name="Sci. Rep.">
        <title>Draft genome of Tanacetum cinerariifolium, the natural source of mosquito coil.</title>
        <authorList>
            <person name="Yamashiro T."/>
            <person name="Shiraishi A."/>
            <person name="Satake H."/>
            <person name="Nakayama K."/>
        </authorList>
    </citation>
    <scope>NUCLEOTIDE SEQUENCE</scope>
</reference>
<dbReference type="PANTHER" id="PTHR42648:SF32">
    <property type="entry name" value="RIBONUCLEASE H-LIKE DOMAIN, GAG-PRE-INTEGRASE DOMAIN PROTEIN-RELATED"/>
    <property type="match status" value="1"/>
</dbReference>
<dbReference type="InterPro" id="IPR039537">
    <property type="entry name" value="Retrotran_Ty1/copia-like"/>
</dbReference>
<dbReference type="GO" id="GO:0015074">
    <property type="term" value="P:DNA integration"/>
    <property type="evidence" value="ECO:0007669"/>
    <property type="project" value="InterPro"/>
</dbReference>
<organism evidence="2">
    <name type="scientific">Tanacetum cinerariifolium</name>
    <name type="common">Dalmatian daisy</name>
    <name type="synonym">Chrysanthemum cinerariifolium</name>
    <dbReference type="NCBI Taxonomy" id="118510"/>
    <lineage>
        <taxon>Eukaryota</taxon>
        <taxon>Viridiplantae</taxon>
        <taxon>Streptophyta</taxon>
        <taxon>Embryophyta</taxon>
        <taxon>Tracheophyta</taxon>
        <taxon>Spermatophyta</taxon>
        <taxon>Magnoliopsida</taxon>
        <taxon>eudicotyledons</taxon>
        <taxon>Gunneridae</taxon>
        <taxon>Pentapetalae</taxon>
        <taxon>asterids</taxon>
        <taxon>campanulids</taxon>
        <taxon>Asterales</taxon>
        <taxon>Asteraceae</taxon>
        <taxon>Asteroideae</taxon>
        <taxon>Anthemideae</taxon>
        <taxon>Anthemidinae</taxon>
        <taxon>Tanacetum</taxon>
    </lineage>
</organism>
<sequence length="178" mass="21132">DEVEESDDKEMTQVKVLMAPSNDELDVEKNHARNGKWIDITMRKRHIREPIWMVENQNDVKVKQIRNDNEAEFRNSKLESFCDDKGISHNFSSDYTPEQNGVAKRKNRTLIEAAETMLNGLVLSKHFWTEEVKISCYIQNRSIIVKRHDKTPYEIFRERILDINYFHVFGCPVFIHNY</sequence>
<evidence type="ECO:0000313" key="2">
    <source>
        <dbReference type="EMBL" id="GFA30879.1"/>
    </source>
</evidence>
<evidence type="ECO:0000259" key="1">
    <source>
        <dbReference type="PROSITE" id="PS50994"/>
    </source>
</evidence>
<protein>
    <submittedName>
        <fullName evidence="2">Putative ribonuclease H-like domain-containing protein</fullName>
    </submittedName>
</protein>
<dbReference type="AlphaFoldDB" id="A0A699JEV0"/>
<feature type="non-terminal residue" evidence="2">
    <location>
        <position position="1"/>
    </location>
</feature>
<feature type="domain" description="Integrase catalytic" evidence="1">
    <location>
        <begin position="63"/>
        <end position="160"/>
    </location>
</feature>
<dbReference type="PROSITE" id="PS50994">
    <property type="entry name" value="INTEGRASE"/>
    <property type="match status" value="1"/>
</dbReference>
<gene>
    <name evidence="2" type="ORF">Tci_602851</name>
</gene>
<dbReference type="SUPFAM" id="SSF53098">
    <property type="entry name" value="Ribonuclease H-like"/>
    <property type="match status" value="1"/>
</dbReference>
<accession>A0A699JEV0</accession>